<comment type="caution">
    <text evidence="3">The sequence shown here is derived from an EMBL/GenBank/DDBJ whole genome shotgun (WGS) entry which is preliminary data.</text>
</comment>
<gene>
    <name evidence="3" type="ORF">Naga_100651g2</name>
</gene>
<keyword evidence="2" id="KW-1133">Transmembrane helix</keyword>
<dbReference type="AlphaFoldDB" id="W7TT27"/>
<dbReference type="OrthoDB" id="10461931at2759"/>
<feature type="region of interest" description="Disordered" evidence="1">
    <location>
        <begin position="281"/>
        <end position="300"/>
    </location>
</feature>
<proteinExistence type="predicted"/>
<evidence type="ECO:0000256" key="2">
    <source>
        <dbReference type="SAM" id="Phobius"/>
    </source>
</evidence>
<sequence>MYAECFLLKCSLTRFLQARSFLSARAFLIVVGVSHLSWTVKKMWPTIKSRVLLQCLTGFTAVLSPWQRNWRQFLVFLRHGCFPYTVKALISPARHTLQNYGAQQYFCRPSHVVLYLPRRRPGGSARWSAWKGEGNPERPRQKKSFDFRIIWSTHPPIMELDKPSGMYPAPKSRPPVSSLSALSLSSCAPDSYVSPCSSVSTVLPASPMSILSTESTTTSRGLDFIPEAPVLVRQNAYVGGRARYAAGERRKVARRCRQTEFGDAFVQLTQDDKNEWCHVGDITSEKEEDNKEEGSRASDL</sequence>
<evidence type="ECO:0000256" key="1">
    <source>
        <dbReference type="SAM" id="MobiDB-lite"/>
    </source>
</evidence>
<keyword evidence="4" id="KW-1185">Reference proteome</keyword>
<keyword evidence="2" id="KW-0472">Membrane</keyword>
<dbReference type="EMBL" id="AZIL01001635">
    <property type="protein sequence ID" value="EWM23469.1"/>
    <property type="molecule type" value="Genomic_DNA"/>
</dbReference>
<name>W7TT27_9STRA</name>
<dbReference type="Proteomes" id="UP000019335">
    <property type="component" value="Chromosome 17"/>
</dbReference>
<evidence type="ECO:0000313" key="3">
    <source>
        <dbReference type="EMBL" id="EWM23469.1"/>
    </source>
</evidence>
<accession>W7TT27</accession>
<reference evidence="3 4" key="1">
    <citation type="journal article" date="2014" name="Mol. Plant">
        <title>Chromosome Scale Genome Assembly and Transcriptome Profiling of Nannochloropsis gaditana in Nitrogen Depletion.</title>
        <authorList>
            <person name="Corteggiani Carpinelli E."/>
            <person name="Telatin A."/>
            <person name="Vitulo N."/>
            <person name="Forcato C."/>
            <person name="D'Angelo M."/>
            <person name="Schiavon R."/>
            <person name="Vezzi A."/>
            <person name="Giacometti G.M."/>
            <person name="Morosinotto T."/>
            <person name="Valle G."/>
        </authorList>
    </citation>
    <scope>NUCLEOTIDE SEQUENCE [LARGE SCALE GENOMIC DNA]</scope>
    <source>
        <strain evidence="3 4">B-31</strain>
    </source>
</reference>
<keyword evidence="2" id="KW-0812">Transmembrane</keyword>
<organism evidence="3 4">
    <name type="scientific">Nannochloropsis gaditana</name>
    <dbReference type="NCBI Taxonomy" id="72520"/>
    <lineage>
        <taxon>Eukaryota</taxon>
        <taxon>Sar</taxon>
        <taxon>Stramenopiles</taxon>
        <taxon>Ochrophyta</taxon>
        <taxon>Eustigmatophyceae</taxon>
        <taxon>Eustigmatales</taxon>
        <taxon>Monodopsidaceae</taxon>
        <taxon>Nannochloropsis</taxon>
    </lineage>
</organism>
<evidence type="ECO:0000313" key="4">
    <source>
        <dbReference type="Proteomes" id="UP000019335"/>
    </source>
</evidence>
<protein>
    <submittedName>
        <fullName evidence="3">Uncharacterized protein</fullName>
    </submittedName>
</protein>
<feature type="transmembrane region" description="Helical" evidence="2">
    <location>
        <begin position="20"/>
        <end position="40"/>
    </location>
</feature>